<organism evidence="9 10">
    <name type="scientific">Rubricella aquisinus</name>
    <dbReference type="NCBI Taxonomy" id="2028108"/>
    <lineage>
        <taxon>Bacteria</taxon>
        <taxon>Pseudomonadati</taxon>
        <taxon>Pseudomonadota</taxon>
        <taxon>Alphaproteobacteria</taxon>
        <taxon>Rhodobacterales</taxon>
        <taxon>Paracoccaceae</taxon>
        <taxon>Rubricella</taxon>
    </lineage>
</organism>
<dbReference type="EMBL" id="JACIJS010000001">
    <property type="protein sequence ID" value="MBB5514358.1"/>
    <property type="molecule type" value="Genomic_DNA"/>
</dbReference>
<comment type="caution">
    <text evidence="9">The sequence shown here is derived from an EMBL/GenBank/DDBJ whole genome shotgun (WGS) entry which is preliminary data.</text>
</comment>
<dbReference type="PANTHER" id="PTHR43876">
    <property type="entry name" value="UBIQUINONE BIOSYNTHESIS MONOOXYGENASE COQ6, MITOCHONDRIAL"/>
    <property type="match status" value="1"/>
</dbReference>
<evidence type="ECO:0000256" key="2">
    <source>
        <dbReference type="ARBA" id="ARBA00004749"/>
    </source>
</evidence>
<proteinExistence type="inferred from homology"/>
<dbReference type="SUPFAM" id="SSF51905">
    <property type="entry name" value="FAD/NAD(P)-binding domain"/>
    <property type="match status" value="1"/>
</dbReference>
<comment type="cofactor">
    <cofactor evidence="1">
        <name>FAD</name>
        <dbReference type="ChEBI" id="CHEBI:57692"/>
    </cofactor>
</comment>
<dbReference type="InterPro" id="IPR051205">
    <property type="entry name" value="UbiH/COQ6_monooxygenase"/>
</dbReference>
<feature type="domain" description="FAD-binding" evidence="8">
    <location>
        <begin position="5"/>
        <end position="340"/>
    </location>
</feature>
<dbReference type="AlphaFoldDB" id="A0A840WGV2"/>
<dbReference type="NCBIfam" id="TIGR01988">
    <property type="entry name" value="Ubi-OHases"/>
    <property type="match status" value="1"/>
</dbReference>
<keyword evidence="6 9" id="KW-0560">Oxidoreductase</keyword>
<dbReference type="GO" id="GO:0006744">
    <property type="term" value="P:ubiquinone biosynthetic process"/>
    <property type="evidence" value="ECO:0007669"/>
    <property type="project" value="UniProtKB-UniPathway"/>
</dbReference>
<gene>
    <name evidence="9" type="ORF">FHS89_000356</name>
</gene>
<dbReference type="FunFam" id="3.50.50.60:FF:000021">
    <property type="entry name" value="Ubiquinone biosynthesis monooxygenase COQ6"/>
    <property type="match status" value="1"/>
</dbReference>
<dbReference type="Proteomes" id="UP000553766">
    <property type="component" value="Unassembled WGS sequence"/>
</dbReference>
<evidence type="ECO:0000256" key="4">
    <source>
        <dbReference type="ARBA" id="ARBA00022630"/>
    </source>
</evidence>
<dbReference type="UniPathway" id="UPA00232"/>
<dbReference type="Pfam" id="PF01494">
    <property type="entry name" value="FAD_binding_3"/>
    <property type="match status" value="1"/>
</dbReference>
<evidence type="ECO:0000256" key="5">
    <source>
        <dbReference type="ARBA" id="ARBA00022827"/>
    </source>
</evidence>
<keyword evidence="10" id="KW-1185">Reference proteome</keyword>
<dbReference type="RefSeq" id="WP_184007846.1">
    <property type="nucleotide sequence ID" value="NZ_JACIJS010000001.1"/>
</dbReference>
<evidence type="ECO:0000313" key="9">
    <source>
        <dbReference type="EMBL" id="MBB5514358.1"/>
    </source>
</evidence>
<dbReference type="InterPro" id="IPR018168">
    <property type="entry name" value="Ubi_Hdrlase_CS"/>
</dbReference>
<dbReference type="Gene3D" id="3.50.50.60">
    <property type="entry name" value="FAD/NAD(P)-binding domain"/>
    <property type="match status" value="2"/>
</dbReference>
<name>A0A840WGV2_9RHOB</name>
<evidence type="ECO:0000259" key="8">
    <source>
        <dbReference type="Pfam" id="PF01494"/>
    </source>
</evidence>
<dbReference type="InterPro" id="IPR010971">
    <property type="entry name" value="UbiH/COQ6"/>
</dbReference>
<accession>A0A840WGV2</accession>
<dbReference type="GO" id="GO:0071949">
    <property type="term" value="F:FAD binding"/>
    <property type="evidence" value="ECO:0007669"/>
    <property type="project" value="InterPro"/>
</dbReference>
<comment type="pathway">
    <text evidence="2">Cofactor biosynthesis; ubiquinone biosynthesis.</text>
</comment>
<dbReference type="PANTHER" id="PTHR43876:SF7">
    <property type="entry name" value="UBIQUINONE BIOSYNTHESIS MONOOXYGENASE COQ6, MITOCHONDRIAL"/>
    <property type="match status" value="1"/>
</dbReference>
<evidence type="ECO:0000313" key="10">
    <source>
        <dbReference type="Proteomes" id="UP000553766"/>
    </source>
</evidence>
<protein>
    <submittedName>
        <fullName evidence="9">2-octaprenyl-6-methoxyphenol hydroxylase</fullName>
        <ecNumber evidence="9">1.14.13.-</ecNumber>
    </submittedName>
</protein>
<reference evidence="9 10" key="1">
    <citation type="submission" date="2020-08" db="EMBL/GenBank/DDBJ databases">
        <title>Genomic Encyclopedia of Type Strains, Phase IV (KMG-IV): sequencing the most valuable type-strain genomes for metagenomic binning, comparative biology and taxonomic classification.</title>
        <authorList>
            <person name="Goeker M."/>
        </authorList>
    </citation>
    <scope>NUCLEOTIDE SEQUENCE [LARGE SCALE GENOMIC DNA]</scope>
    <source>
        <strain evidence="9 10">DSM 103377</strain>
    </source>
</reference>
<dbReference type="EC" id="1.14.13.-" evidence="9"/>
<dbReference type="PROSITE" id="PS01304">
    <property type="entry name" value="UBIH"/>
    <property type="match status" value="1"/>
</dbReference>
<keyword evidence="4" id="KW-0285">Flavoprotein</keyword>
<evidence type="ECO:0000256" key="6">
    <source>
        <dbReference type="ARBA" id="ARBA00023002"/>
    </source>
</evidence>
<dbReference type="GO" id="GO:0110142">
    <property type="term" value="C:ubiquinone biosynthesis complex"/>
    <property type="evidence" value="ECO:0007669"/>
    <property type="project" value="UniProtKB-ARBA"/>
</dbReference>
<dbReference type="GO" id="GO:0016705">
    <property type="term" value="F:oxidoreductase activity, acting on paired donors, with incorporation or reduction of molecular oxygen"/>
    <property type="evidence" value="ECO:0007669"/>
    <property type="project" value="InterPro"/>
</dbReference>
<evidence type="ECO:0000256" key="1">
    <source>
        <dbReference type="ARBA" id="ARBA00001974"/>
    </source>
</evidence>
<dbReference type="PRINTS" id="PR00420">
    <property type="entry name" value="RNGMNOXGNASE"/>
</dbReference>
<comment type="similarity">
    <text evidence="3">Belongs to the UbiH/COQ6 family.</text>
</comment>
<keyword evidence="7" id="KW-0503">Monooxygenase</keyword>
<evidence type="ECO:0000256" key="7">
    <source>
        <dbReference type="ARBA" id="ARBA00023033"/>
    </source>
</evidence>
<dbReference type="InterPro" id="IPR036188">
    <property type="entry name" value="FAD/NAD-bd_sf"/>
</dbReference>
<dbReference type="GO" id="GO:0004497">
    <property type="term" value="F:monooxygenase activity"/>
    <property type="evidence" value="ECO:0007669"/>
    <property type="project" value="UniProtKB-KW"/>
</dbReference>
<dbReference type="InterPro" id="IPR002938">
    <property type="entry name" value="FAD-bd"/>
</dbReference>
<evidence type="ECO:0000256" key="3">
    <source>
        <dbReference type="ARBA" id="ARBA00005349"/>
    </source>
</evidence>
<sequence length="408" mass="43096">MTFDSDILIVGGGLNGPALALALSQAGLSSTIIDAQPLPTVLEPEFDGRAYAVALGSKRLLQGLGIWDAVEGHTQPILDIVVSDGREGEGASPLYVHFDHREIEEGPFGALLEDRYLRAALLGAVAAEERITHLTEQTVVAQAAKPGGVDVTLADGSVLTGRLLVGCDGRRSGVAERAGIRRVGWDYGQTSLVCAVDHALPHNGIAHQMFLPAGPLAILPLTGNRCSIVWTETTQNAAEIMARDDAGYMAALRPRFGDFLGDIALAGGRYAYPLNLTLAQRFTGARLALVGDAAHGIHPIAGQGLNLGLRDVAALAEVLADAKRRGEDIGTKGVLDRYQSWRGFDTSVLAAATDGINHLFSNDNPLLRMVRDIGLGAVNATPALRRSFMREAAGITGDVPRLMQGKPL</sequence>
<keyword evidence="5" id="KW-0274">FAD</keyword>